<keyword evidence="5" id="KW-0847">Vitamin C</keyword>
<dbReference type="GO" id="GO:0005634">
    <property type="term" value="C:nucleus"/>
    <property type="evidence" value="ECO:0007669"/>
    <property type="project" value="UniProtKB-SubCell"/>
</dbReference>
<dbReference type="InterPro" id="IPR051842">
    <property type="entry name" value="uS12_prolyl_hydroxylase"/>
</dbReference>
<dbReference type="GO" id="GO:0010604">
    <property type="term" value="P:positive regulation of macromolecule metabolic process"/>
    <property type="evidence" value="ECO:0007669"/>
    <property type="project" value="UniProtKB-ARBA"/>
</dbReference>
<evidence type="ECO:0000256" key="13">
    <source>
        <dbReference type="SAM" id="MobiDB-lite"/>
    </source>
</evidence>
<comment type="catalytic activity">
    <reaction evidence="11">
        <text>[ribosomal protein uS12]-(3S)-3-hydroxy-L-proline + 2-oxoglutarate + O2 = [ribosomal protein uS12]-(3S)-3,4-dihydroxy-L-proline + succinate + CO2</text>
        <dbReference type="Rhea" id="RHEA:54160"/>
        <dbReference type="Rhea" id="RHEA-COMP:13817"/>
        <dbReference type="Rhea" id="RHEA-COMP:13818"/>
        <dbReference type="ChEBI" id="CHEBI:15379"/>
        <dbReference type="ChEBI" id="CHEBI:16526"/>
        <dbReference type="ChEBI" id="CHEBI:16810"/>
        <dbReference type="ChEBI" id="CHEBI:30031"/>
        <dbReference type="ChEBI" id="CHEBI:85428"/>
        <dbReference type="ChEBI" id="CHEBI:138052"/>
    </reaction>
</comment>
<dbReference type="Gene3D" id="2.60.120.620">
    <property type="entry name" value="q2cbj1_9rhob like domain"/>
    <property type="match status" value="1"/>
</dbReference>
<dbReference type="GO" id="GO:0005506">
    <property type="term" value="F:iron ion binding"/>
    <property type="evidence" value="ECO:0007669"/>
    <property type="project" value="InterPro"/>
</dbReference>
<evidence type="ECO:0000256" key="1">
    <source>
        <dbReference type="ARBA" id="ARBA00001961"/>
    </source>
</evidence>
<dbReference type="SMART" id="SM00702">
    <property type="entry name" value="P4Hc"/>
    <property type="match status" value="1"/>
</dbReference>
<dbReference type="InterPro" id="IPR039558">
    <property type="entry name" value="TPA1/OFD1_N"/>
</dbReference>
<dbReference type="PROSITE" id="PS51471">
    <property type="entry name" value="FE2OG_OXY"/>
    <property type="match status" value="1"/>
</dbReference>
<gene>
    <name evidence="15" type="ORF">EPUL_001967</name>
</gene>
<dbReference type="GO" id="GO:0005737">
    <property type="term" value="C:cytoplasm"/>
    <property type="evidence" value="ECO:0007669"/>
    <property type="project" value="TreeGrafter"/>
</dbReference>
<evidence type="ECO:0000256" key="8">
    <source>
        <dbReference type="ARBA" id="ARBA00023004"/>
    </source>
</evidence>
<sequence length="670" mass="76711">MKRKLKSGQSSSKSRGILKKRPKIVIPEDELLKCFRRDLFAEKSKQIIVEKYASSSPYKHAAINSLIDDQLLRSVRTEILKNIHFTLKETDIYKIYQSGDLANLDGLEDRALEKLPSLLKLRDALYSSSFRKYISTITGCGGLSGRKTDMAINVYTPGCYLLCHDDVIGSRRVSYILYLTDPDHPWKEEWGGALRLFPTKEINEDGVKTVIPCPDSRENLPPAWNQLSFFAVQPGVSFHDVEEVHYAATIKHLAEDGGRVRMAISGWFHIPQKGEKGYIEGEEENWGKNSSLKQLQGNPDRYDYPKAQPNPVIVYSNEEKEDVLSESDLDFLLKYISPNYLTPDTLESVARQFIDLSCVTLDSLLSQKFSDRVKEYIETQDIHKVYIDGVDTKKGSYKVAQPPHKHRFLYIQPQSSQLQKDRMKLENPLTELLEVLLPSQEFRRWLELATDCTIESSDLLLRRFRRGSDYSLATKYNGKPQLEISLSLTPTLGWGEDEEPTESEEDNDSNFIKENPKVDVTFDVKKEKEHVDELKEERGSFKQMLKMRSNESLSRDDFGGQEIYMAGDDDNETDDAAVYKHSIDEEDDNILFIIPASWNKMSIVLRDPGTLKFVKYVSKNAQGDRWDISGTYGVKEEEENDINDSDEQQNGRQSSDHSESSDEEFNGFSD</sequence>
<dbReference type="STRING" id="225359.A0A2S4PWN7"/>
<dbReference type="GO" id="GO:0031418">
    <property type="term" value="F:L-ascorbic acid binding"/>
    <property type="evidence" value="ECO:0007669"/>
    <property type="project" value="UniProtKB-KW"/>
</dbReference>
<dbReference type="GO" id="GO:0031543">
    <property type="term" value="F:peptidyl-proline dioxygenase activity"/>
    <property type="evidence" value="ECO:0007669"/>
    <property type="project" value="UniProtKB-ARBA"/>
</dbReference>
<dbReference type="PANTHER" id="PTHR12117:SF0">
    <property type="entry name" value="PROLYL 3-HYDROXYLASE OGFOD1"/>
    <property type="match status" value="1"/>
</dbReference>
<evidence type="ECO:0000256" key="5">
    <source>
        <dbReference type="ARBA" id="ARBA00022896"/>
    </source>
</evidence>
<protein>
    <recommendedName>
        <fullName evidence="12">uS12 prolyl 3,4-dihydroxylase</fullName>
    </recommendedName>
</protein>
<feature type="region of interest" description="Disordered" evidence="13">
    <location>
        <begin position="491"/>
        <end position="513"/>
    </location>
</feature>
<comment type="caution">
    <text evidence="15">The sequence shown here is derived from an EMBL/GenBank/DDBJ whole genome shotgun (WGS) entry which is preliminary data.</text>
</comment>
<dbReference type="InterPro" id="IPR019601">
    <property type="entry name" value="Oxoglutarate/Fe-dep_Oase_C"/>
</dbReference>
<evidence type="ECO:0000256" key="4">
    <source>
        <dbReference type="ARBA" id="ARBA00022723"/>
    </source>
</evidence>
<dbReference type="InterPro" id="IPR005123">
    <property type="entry name" value="Oxoglu/Fe-dep_dioxygenase_dom"/>
</dbReference>
<keyword evidence="4" id="KW-0479">Metal-binding</keyword>
<organism evidence="15 16">
    <name type="scientific">Erysiphe pulchra</name>
    <dbReference type="NCBI Taxonomy" id="225359"/>
    <lineage>
        <taxon>Eukaryota</taxon>
        <taxon>Fungi</taxon>
        <taxon>Dikarya</taxon>
        <taxon>Ascomycota</taxon>
        <taxon>Pezizomycotina</taxon>
        <taxon>Leotiomycetes</taxon>
        <taxon>Erysiphales</taxon>
        <taxon>Erysiphaceae</taxon>
        <taxon>Erysiphe</taxon>
    </lineage>
</organism>
<evidence type="ECO:0000256" key="7">
    <source>
        <dbReference type="ARBA" id="ARBA00023002"/>
    </source>
</evidence>
<dbReference type="Pfam" id="PF10637">
    <property type="entry name" value="Ofd1_CTDD"/>
    <property type="match status" value="1"/>
</dbReference>
<evidence type="ECO:0000256" key="11">
    <source>
        <dbReference type="ARBA" id="ARBA00051966"/>
    </source>
</evidence>
<dbReference type="InterPro" id="IPR043044">
    <property type="entry name" value="TPA1/Ofd1_C"/>
</dbReference>
<keyword evidence="16" id="KW-1185">Reference proteome</keyword>
<keyword evidence="9" id="KW-0539">Nucleus</keyword>
<evidence type="ECO:0000259" key="14">
    <source>
        <dbReference type="PROSITE" id="PS51471"/>
    </source>
</evidence>
<dbReference type="OrthoDB" id="430522at2759"/>
<feature type="compositionally biased region" description="Acidic residues" evidence="13">
    <location>
        <begin position="661"/>
        <end position="670"/>
    </location>
</feature>
<comment type="cofactor">
    <cofactor evidence="1">
        <name>L-ascorbate</name>
        <dbReference type="ChEBI" id="CHEBI:38290"/>
    </cofactor>
</comment>
<proteinExistence type="inferred from homology"/>
<feature type="compositionally biased region" description="Acidic residues" evidence="13">
    <location>
        <begin position="636"/>
        <end position="647"/>
    </location>
</feature>
<evidence type="ECO:0000256" key="9">
    <source>
        <dbReference type="ARBA" id="ARBA00023242"/>
    </source>
</evidence>
<name>A0A2S4PWN7_9PEZI</name>
<dbReference type="InterPro" id="IPR006620">
    <property type="entry name" value="Pro_4_hyd_alph"/>
</dbReference>
<evidence type="ECO:0000256" key="12">
    <source>
        <dbReference type="ARBA" id="ARBA00081607"/>
    </source>
</evidence>
<dbReference type="PANTHER" id="PTHR12117">
    <property type="entry name" value="HISTONE ACETYLTRANSFERASE COMPLEX"/>
    <property type="match status" value="1"/>
</dbReference>
<dbReference type="Gene3D" id="3.60.130.20">
    <property type="entry name" value="Oxoglutarate/iron-dependent oxygenase, C-terminal degradation domain"/>
    <property type="match status" value="1"/>
</dbReference>
<comment type="subcellular location">
    <subcellularLocation>
        <location evidence="2">Nucleus</location>
    </subcellularLocation>
</comment>
<evidence type="ECO:0000256" key="2">
    <source>
        <dbReference type="ARBA" id="ARBA00004123"/>
    </source>
</evidence>
<feature type="compositionally biased region" description="Acidic residues" evidence="13">
    <location>
        <begin position="495"/>
        <end position="508"/>
    </location>
</feature>
<accession>A0A2S4PWN7</accession>
<reference evidence="15 16" key="1">
    <citation type="submission" date="2017-10" db="EMBL/GenBank/DDBJ databases">
        <title>Development of genomic resources for the powdery mildew, Erysiphe pulchra.</title>
        <authorList>
            <person name="Wadl P.A."/>
            <person name="Mack B.M."/>
            <person name="Moore G."/>
            <person name="Beltz S.B."/>
        </authorList>
    </citation>
    <scope>NUCLEOTIDE SEQUENCE [LARGE SCALE GENOMIC DNA]</scope>
    <source>
        <strain evidence="15">Cflorida</strain>
    </source>
</reference>
<evidence type="ECO:0000256" key="10">
    <source>
        <dbReference type="ARBA" id="ARBA00047444"/>
    </source>
</evidence>
<dbReference type="AlphaFoldDB" id="A0A2S4PWN7"/>
<feature type="domain" description="Fe2OG dioxygenase" evidence="14">
    <location>
        <begin position="146"/>
        <end position="270"/>
    </location>
</feature>
<keyword evidence="7" id="KW-0560">Oxidoreductase</keyword>
<keyword evidence="8" id="KW-0408">Iron</keyword>
<dbReference type="Proteomes" id="UP000237438">
    <property type="component" value="Unassembled WGS sequence"/>
</dbReference>
<evidence type="ECO:0000313" key="15">
    <source>
        <dbReference type="EMBL" id="POS86461.1"/>
    </source>
</evidence>
<dbReference type="GO" id="GO:0006449">
    <property type="term" value="P:regulation of translational termination"/>
    <property type="evidence" value="ECO:0007669"/>
    <property type="project" value="TreeGrafter"/>
</dbReference>
<evidence type="ECO:0000313" key="16">
    <source>
        <dbReference type="Proteomes" id="UP000237438"/>
    </source>
</evidence>
<evidence type="ECO:0000256" key="3">
    <source>
        <dbReference type="ARBA" id="ARBA00007443"/>
    </source>
</evidence>
<keyword evidence="6" id="KW-0223">Dioxygenase</keyword>
<dbReference type="EMBL" id="PEDP01000327">
    <property type="protein sequence ID" value="POS86461.1"/>
    <property type="molecule type" value="Genomic_DNA"/>
</dbReference>
<evidence type="ECO:0000256" key="6">
    <source>
        <dbReference type="ARBA" id="ARBA00022964"/>
    </source>
</evidence>
<dbReference type="FunFam" id="2.60.120.620:FF:000014">
    <property type="entry name" value="Prolyl 3,4-dihydroxylase TPA1"/>
    <property type="match status" value="1"/>
</dbReference>
<comment type="catalytic activity">
    <reaction evidence="10">
        <text>[ribosomal protein uS12]-L-proline + 2-oxoglutarate + O2 = [ribosomal protein uS12]-(3S)-3-hydroxy-L-proline + succinate + CO2</text>
        <dbReference type="Rhea" id="RHEA:54156"/>
        <dbReference type="Rhea" id="RHEA-COMP:13816"/>
        <dbReference type="Rhea" id="RHEA-COMP:13818"/>
        <dbReference type="ChEBI" id="CHEBI:15379"/>
        <dbReference type="ChEBI" id="CHEBI:16526"/>
        <dbReference type="ChEBI" id="CHEBI:16810"/>
        <dbReference type="ChEBI" id="CHEBI:30031"/>
        <dbReference type="ChEBI" id="CHEBI:50342"/>
        <dbReference type="ChEBI" id="CHEBI:85428"/>
    </reaction>
</comment>
<dbReference type="GO" id="GO:0009896">
    <property type="term" value="P:positive regulation of catabolic process"/>
    <property type="evidence" value="ECO:0007669"/>
    <property type="project" value="UniProtKB-ARBA"/>
</dbReference>
<comment type="similarity">
    <text evidence="3">Belongs to the TPA1 family.</text>
</comment>
<feature type="region of interest" description="Disordered" evidence="13">
    <location>
        <begin position="627"/>
        <end position="670"/>
    </location>
</feature>
<dbReference type="Pfam" id="PF13661">
    <property type="entry name" value="2OG-FeII_Oxy_4"/>
    <property type="match status" value="1"/>
</dbReference>